<sequence>MKGPETRSRGHTSGDEEGGVMTRSMSKKQKTDGKEESGSGEKDTEDITDEFQEFCKGVPNHLTVVEMRKILEANDQDPSGPDDAVVPRVADLLYYGPLGKCPICKGFFEFRVNRYICGGNYSEWSKCPTSLRDPPRKMEMIKIPEGIADDQLREWIKQRTEYPKRELPEEKPLKNMVICLSGRLSRRHDYWRQKIEKCGGEVARTSLGVACLVVPPAESERGGSNKTADALETNVPIVSEQWLVDTLQNNEVQPLEFYDMKPYLVPDARGIAWDTPDPVDESMESLVGEIKLCGKKGVHRDSRLHKVGGRIMEKDGIVYNCAFCLCDLVAKQNDYAIMQLIMLPDNHLHLFYKKSRVGDDPKAEERVEDFESRVGDAISEFVRLFEELTGNEFEPWEREKKFEKKAFKFYPFDMDIGVDIRRHGLAPRNLGAAALHCKLDPFVSSVMKILCSQEIYRYALMEMAHDVPDLPIGMLSNIHLKRCEQLLVNFREELKTAPGTGLAGEVVWIDFSNKWFTMMPSTMPFKIRGYKELADYVAAGYETVKDINVASRIIGDLANATLEDPLSDCYAKIGCSISLLDKESEDYKMIVKYLKTTYEPYKVDDVVYGVSVENIFEVQANPNTSPTYDEVKKLPNKLLLWCGTRSSNVVRHLNKGFQPAVCQIPASGYMFGRGIVCSDASAEAARYAFTGVDRPEGFLMLAVFSLGEQFTEISTIPEEEEVKSLEEKRMGVKGLGRKKTDESEHFTWKDDIKVPCGRLVPSDKKDSPLEYNEYTVYDPKQVSMKFMVWVKYEEQNMEVDVPEAPGEEE</sequence>
<keyword evidence="10" id="KW-0862">Zinc</keyword>
<evidence type="ECO:0000259" key="19">
    <source>
        <dbReference type="PROSITE" id="PS51059"/>
    </source>
</evidence>
<dbReference type="Gene3D" id="1.20.142.10">
    <property type="entry name" value="Poly(ADP-ribose) polymerase, regulatory domain"/>
    <property type="match status" value="1"/>
</dbReference>
<dbReference type="PROSITE" id="PS51059">
    <property type="entry name" value="PARP_CATALYTIC"/>
    <property type="match status" value="1"/>
</dbReference>
<dbReference type="Gene3D" id="3.40.50.10190">
    <property type="entry name" value="BRCT domain"/>
    <property type="match status" value="1"/>
</dbReference>
<evidence type="ECO:0000313" key="22">
    <source>
        <dbReference type="EMBL" id="KAJ3700159.1"/>
    </source>
</evidence>
<dbReference type="EC" id="2.4.2.-" evidence="16"/>
<evidence type="ECO:0000256" key="4">
    <source>
        <dbReference type="ARBA" id="ARBA00022676"/>
    </source>
</evidence>
<dbReference type="GO" id="GO:0003677">
    <property type="term" value="F:DNA binding"/>
    <property type="evidence" value="ECO:0007669"/>
    <property type="project" value="UniProtKB-KW"/>
</dbReference>
<dbReference type="SUPFAM" id="SSF56399">
    <property type="entry name" value="ADP-ribosylation"/>
    <property type="match status" value="1"/>
</dbReference>
<dbReference type="Gene3D" id="1.10.20.130">
    <property type="match status" value="1"/>
</dbReference>
<dbReference type="InterPro" id="IPR001357">
    <property type="entry name" value="BRCT_dom"/>
</dbReference>
<keyword evidence="23" id="KW-1185">Reference proteome</keyword>
<evidence type="ECO:0000256" key="16">
    <source>
        <dbReference type="RuleBase" id="RU362114"/>
    </source>
</evidence>
<gene>
    <name evidence="22" type="ORF">LUZ61_003864</name>
</gene>
<evidence type="ECO:0000256" key="5">
    <source>
        <dbReference type="ARBA" id="ARBA00022679"/>
    </source>
</evidence>
<dbReference type="InterPro" id="IPR050800">
    <property type="entry name" value="ARTD/PARP"/>
</dbReference>
<dbReference type="EMBL" id="JAMRDG010000001">
    <property type="protein sequence ID" value="KAJ3700159.1"/>
    <property type="molecule type" value="Genomic_DNA"/>
</dbReference>
<dbReference type="GO" id="GO:1990404">
    <property type="term" value="F:NAD+-protein mono-ADP-ribosyltransferase activity"/>
    <property type="evidence" value="ECO:0007669"/>
    <property type="project" value="TreeGrafter"/>
</dbReference>
<keyword evidence="6" id="KW-0548">Nucleotidyltransferase</keyword>
<evidence type="ECO:0000256" key="15">
    <source>
        <dbReference type="ARBA" id="ARBA00024945"/>
    </source>
</evidence>
<dbReference type="SUPFAM" id="SSF142921">
    <property type="entry name" value="WGR domain-like"/>
    <property type="match status" value="1"/>
</dbReference>
<evidence type="ECO:0000256" key="13">
    <source>
        <dbReference type="ARBA" id="ARBA00023242"/>
    </source>
</evidence>
<protein>
    <recommendedName>
        <fullName evidence="16">Poly [ADP-ribose] polymerase</fullName>
        <shortName evidence="16">PARP</shortName>
        <ecNumber evidence="16">2.4.2.-</ecNumber>
    </recommendedName>
</protein>
<keyword evidence="9" id="KW-0863">Zinc-finger</keyword>
<evidence type="ECO:0000259" key="18">
    <source>
        <dbReference type="PROSITE" id="PS50172"/>
    </source>
</evidence>
<dbReference type="Pfam" id="PF08063">
    <property type="entry name" value="Zn_ribbon_PADR1"/>
    <property type="match status" value="1"/>
</dbReference>
<feature type="domain" description="BRCT" evidence="18">
    <location>
        <begin position="168"/>
        <end position="260"/>
    </location>
</feature>
<dbReference type="Pfam" id="PF00533">
    <property type="entry name" value="BRCT"/>
    <property type="match status" value="1"/>
</dbReference>
<evidence type="ECO:0000256" key="1">
    <source>
        <dbReference type="ARBA" id="ARBA00000438"/>
    </source>
</evidence>
<dbReference type="InterPro" id="IPR004102">
    <property type="entry name" value="Poly(ADP-ribose)pol_reg_dom"/>
</dbReference>
<dbReference type="GO" id="GO:0006302">
    <property type="term" value="P:double-strand break repair"/>
    <property type="evidence" value="ECO:0007669"/>
    <property type="project" value="TreeGrafter"/>
</dbReference>
<dbReference type="InterPro" id="IPR036420">
    <property type="entry name" value="BRCT_dom_sf"/>
</dbReference>
<dbReference type="SUPFAM" id="SSF52113">
    <property type="entry name" value="BRCT domain"/>
    <property type="match status" value="1"/>
</dbReference>
<dbReference type="InterPro" id="IPR012317">
    <property type="entry name" value="Poly(ADP-ribose)pol_cat_dom"/>
</dbReference>
<dbReference type="InterPro" id="IPR036616">
    <property type="entry name" value="Poly(ADP-ribose)pol_reg_dom_sf"/>
</dbReference>
<dbReference type="PROSITE" id="PS51977">
    <property type="entry name" value="WGR"/>
    <property type="match status" value="1"/>
</dbReference>
<dbReference type="InterPro" id="IPR008893">
    <property type="entry name" value="WGR_domain"/>
</dbReference>
<dbReference type="GO" id="GO:0016779">
    <property type="term" value="F:nucleotidyltransferase activity"/>
    <property type="evidence" value="ECO:0007669"/>
    <property type="project" value="UniProtKB-KW"/>
</dbReference>
<feature type="compositionally biased region" description="Basic and acidic residues" evidence="17">
    <location>
        <begin position="1"/>
        <end position="14"/>
    </location>
</feature>
<dbReference type="InterPro" id="IPR036930">
    <property type="entry name" value="WGR_dom_sf"/>
</dbReference>
<dbReference type="GO" id="GO:0003950">
    <property type="term" value="F:NAD+ poly-ADP-ribosyltransferase activity"/>
    <property type="evidence" value="ECO:0007669"/>
    <property type="project" value="UniProtKB-UniRule"/>
</dbReference>
<proteinExistence type="inferred from homology"/>
<evidence type="ECO:0000313" key="23">
    <source>
        <dbReference type="Proteomes" id="UP001210211"/>
    </source>
</evidence>
<evidence type="ECO:0000256" key="2">
    <source>
        <dbReference type="ARBA" id="ARBA00000459"/>
    </source>
</evidence>
<dbReference type="PANTHER" id="PTHR10459:SF106">
    <property type="entry name" value="PROTEIN ADP-RIBOSYLTRANSFERASE PARP3"/>
    <property type="match status" value="1"/>
</dbReference>
<organism evidence="22 23">
    <name type="scientific">Rhynchospora tenuis</name>
    <dbReference type="NCBI Taxonomy" id="198213"/>
    <lineage>
        <taxon>Eukaryota</taxon>
        <taxon>Viridiplantae</taxon>
        <taxon>Streptophyta</taxon>
        <taxon>Embryophyta</taxon>
        <taxon>Tracheophyta</taxon>
        <taxon>Spermatophyta</taxon>
        <taxon>Magnoliopsida</taxon>
        <taxon>Liliopsida</taxon>
        <taxon>Poales</taxon>
        <taxon>Cyperaceae</taxon>
        <taxon>Cyperoideae</taxon>
        <taxon>Rhynchosporeae</taxon>
        <taxon>Rhynchospora</taxon>
    </lineage>
</organism>
<keyword evidence="12" id="KW-0238">DNA-binding</keyword>
<name>A0AAD5ZLN6_9POAL</name>
<keyword evidence="4 16" id="KW-0328">Glycosyltransferase</keyword>
<evidence type="ECO:0000256" key="8">
    <source>
        <dbReference type="ARBA" id="ARBA00022765"/>
    </source>
</evidence>
<feature type="domain" description="WGR" evidence="21">
    <location>
        <begin position="308"/>
        <end position="409"/>
    </location>
</feature>
<feature type="domain" description="PARP catalytic" evidence="19">
    <location>
        <begin position="564"/>
        <end position="799"/>
    </location>
</feature>
<dbReference type="PROSITE" id="PS52007">
    <property type="entry name" value="PADR1"/>
    <property type="match status" value="1"/>
</dbReference>
<evidence type="ECO:0000256" key="10">
    <source>
        <dbReference type="ARBA" id="ARBA00022833"/>
    </source>
</evidence>
<keyword evidence="13" id="KW-0539">Nucleus</keyword>
<dbReference type="Pfam" id="PF21728">
    <property type="entry name" value="PADR1_N"/>
    <property type="match status" value="1"/>
</dbReference>
<feature type="region of interest" description="Disordered" evidence="17">
    <location>
        <begin position="1"/>
        <end position="44"/>
    </location>
</feature>
<dbReference type="InterPro" id="IPR012982">
    <property type="entry name" value="PARP1-like_PADR1_Zn_ribbon"/>
</dbReference>
<dbReference type="FunFam" id="3.90.228.10:FF:000010">
    <property type="entry name" value="Poly [ADP-ribose] polymerase"/>
    <property type="match status" value="1"/>
</dbReference>
<dbReference type="Gene3D" id="3.90.228.10">
    <property type="match status" value="1"/>
</dbReference>
<reference evidence="22 23" key="1">
    <citation type="journal article" date="2022" name="Cell">
        <title>Repeat-based holocentromeres influence genome architecture and karyotype evolution.</title>
        <authorList>
            <person name="Hofstatter P.G."/>
            <person name="Thangavel G."/>
            <person name="Lux T."/>
            <person name="Neumann P."/>
            <person name="Vondrak T."/>
            <person name="Novak P."/>
            <person name="Zhang M."/>
            <person name="Costa L."/>
            <person name="Castellani M."/>
            <person name="Scott A."/>
            <person name="Toegelov H."/>
            <person name="Fuchs J."/>
            <person name="Mata-Sucre Y."/>
            <person name="Dias Y."/>
            <person name="Vanzela A.L.L."/>
            <person name="Huettel B."/>
            <person name="Almeida C.C.S."/>
            <person name="Simkova H."/>
            <person name="Souza G."/>
            <person name="Pedrosa-Harand A."/>
            <person name="Macas J."/>
            <person name="Mayer K.F.X."/>
            <person name="Houben A."/>
            <person name="Marques A."/>
        </authorList>
    </citation>
    <scope>NUCLEOTIDE SEQUENCE [LARGE SCALE GENOMIC DNA]</scope>
    <source>
        <strain evidence="22">RhyTen1mFocal</strain>
    </source>
</reference>
<evidence type="ECO:0000256" key="11">
    <source>
        <dbReference type="ARBA" id="ARBA00023027"/>
    </source>
</evidence>
<comment type="catalytic activity">
    <reaction evidence="1">
        <text>L-aspartyl-[protein] + NAD(+) = 4-O-(ADP-D-ribosyl)-L-aspartyl-[protein] + nicotinamide</text>
        <dbReference type="Rhea" id="RHEA:54424"/>
        <dbReference type="Rhea" id="RHEA-COMP:9867"/>
        <dbReference type="Rhea" id="RHEA-COMP:13832"/>
        <dbReference type="ChEBI" id="CHEBI:17154"/>
        <dbReference type="ChEBI" id="CHEBI:29961"/>
        <dbReference type="ChEBI" id="CHEBI:57540"/>
        <dbReference type="ChEBI" id="CHEBI:138102"/>
    </reaction>
</comment>
<dbReference type="SMART" id="SM00773">
    <property type="entry name" value="WGR"/>
    <property type="match status" value="1"/>
</dbReference>
<dbReference type="GO" id="GO:0008270">
    <property type="term" value="F:zinc ion binding"/>
    <property type="evidence" value="ECO:0007669"/>
    <property type="project" value="UniProtKB-KW"/>
</dbReference>
<comment type="similarity">
    <text evidence="14">Belongs to the ARTD/PARP family.</text>
</comment>
<dbReference type="SMART" id="SM01335">
    <property type="entry name" value="PADR1"/>
    <property type="match status" value="1"/>
</dbReference>
<keyword evidence="11 16" id="KW-0520">NAD</keyword>
<evidence type="ECO:0000256" key="14">
    <source>
        <dbReference type="ARBA" id="ARBA00024347"/>
    </source>
</evidence>
<evidence type="ECO:0000256" key="12">
    <source>
        <dbReference type="ARBA" id="ARBA00023125"/>
    </source>
</evidence>
<keyword evidence="8" id="KW-0013">ADP-ribosylation</keyword>
<dbReference type="InterPro" id="IPR038650">
    <property type="entry name" value="PADR1_C_dom_sf"/>
</dbReference>
<dbReference type="CDD" id="cd01437">
    <property type="entry name" value="parp_like"/>
    <property type="match status" value="1"/>
</dbReference>
<dbReference type="Pfam" id="PF02877">
    <property type="entry name" value="PARP_reg"/>
    <property type="match status" value="1"/>
</dbReference>
<dbReference type="AlphaFoldDB" id="A0AAD5ZLN6"/>
<dbReference type="GO" id="GO:0070212">
    <property type="term" value="P:protein poly-ADP-ribosylation"/>
    <property type="evidence" value="ECO:0007669"/>
    <property type="project" value="TreeGrafter"/>
</dbReference>
<dbReference type="PANTHER" id="PTHR10459">
    <property type="entry name" value="DNA LIGASE"/>
    <property type="match status" value="1"/>
</dbReference>
<comment type="function">
    <text evidence="15">Involved in the base excision repair (BER) pathway, by catalyzing the poly(ADP-ribosyl)ation of a limited number of acceptor proteins involved in chromatin architecture and in DNA metabolism. This modification follows DNA damages and appears as an obligatory step in a detection/signaling pathway leading to the reparation of DNA strand breaks.</text>
</comment>
<dbReference type="Pfam" id="PF00644">
    <property type="entry name" value="PARP"/>
    <property type="match status" value="1"/>
</dbReference>
<keyword evidence="5 16" id="KW-0808">Transferase</keyword>
<comment type="caution">
    <text evidence="22">The sequence shown here is derived from an EMBL/GenBank/DDBJ whole genome shotgun (WGS) entry which is preliminary data.</text>
</comment>
<comment type="subcellular location">
    <subcellularLocation>
        <location evidence="3">Nucleus</location>
    </subcellularLocation>
</comment>
<feature type="compositionally biased region" description="Basic and acidic residues" evidence="17">
    <location>
        <begin position="29"/>
        <end position="42"/>
    </location>
</feature>
<accession>A0AAD5ZLN6</accession>
<feature type="domain" description="PARP alpha-helical" evidence="20">
    <location>
        <begin position="436"/>
        <end position="555"/>
    </location>
</feature>
<evidence type="ECO:0000259" key="21">
    <source>
        <dbReference type="PROSITE" id="PS51977"/>
    </source>
</evidence>
<dbReference type="PROSITE" id="PS50172">
    <property type="entry name" value="BRCT"/>
    <property type="match status" value="1"/>
</dbReference>
<evidence type="ECO:0000256" key="6">
    <source>
        <dbReference type="ARBA" id="ARBA00022695"/>
    </source>
</evidence>
<evidence type="ECO:0000256" key="9">
    <source>
        <dbReference type="ARBA" id="ARBA00022771"/>
    </source>
</evidence>
<keyword evidence="7" id="KW-0479">Metal-binding</keyword>
<dbReference type="PROSITE" id="PS51060">
    <property type="entry name" value="PARP_ALPHA_HD"/>
    <property type="match status" value="1"/>
</dbReference>
<evidence type="ECO:0000256" key="3">
    <source>
        <dbReference type="ARBA" id="ARBA00004123"/>
    </source>
</evidence>
<dbReference type="Proteomes" id="UP001210211">
    <property type="component" value="Unassembled WGS sequence"/>
</dbReference>
<evidence type="ECO:0000256" key="7">
    <source>
        <dbReference type="ARBA" id="ARBA00022723"/>
    </source>
</evidence>
<dbReference type="InterPro" id="IPR049296">
    <property type="entry name" value="PARP1-like_PADR1_N"/>
</dbReference>
<dbReference type="GO" id="GO:0005730">
    <property type="term" value="C:nucleolus"/>
    <property type="evidence" value="ECO:0007669"/>
    <property type="project" value="TreeGrafter"/>
</dbReference>
<comment type="catalytic activity">
    <reaction evidence="2">
        <text>L-glutamyl-[protein] + NAD(+) = 5-O-(ADP-D-ribosyl)-L-glutamyl-[protein] + nicotinamide</text>
        <dbReference type="Rhea" id="RHEA:58224"/>
        <dbReference type="Rhea" id="RHEA-COMP:10208"/>
        <dbReference type="Rhea" id="RHEA-COMP:15089"/>
        <dbReference type="ChEBI" id="CHEBI:17154"/>
        <dbReference type="ChEBI" id="CHEBI:29973"/>
        <dbReference type="ChEBI" id="CHEBI:57540"/>
        <dbReference type="ChEBI" id="CHEBI:142540"/>
    </reaction>
</comment>
<dbReference type="SUPFAM" id="SSF47587">
    <property type="entry name" value="Domain of poly(ADP-ribose) polymerase"/>
    <property type="match status" value="1"/>
</dbReference>
<evidence type="ECO:0000259" key="20">
    <source>
        <dbReference type="PROSITE" id="PS51060"/>
    </source>
</evidence>
<dbReference type="SMART" id="SM00292">
    <property type="entry name" value="BRCT"/>
    <property type="match status" value="1"/>
</dbReference>
<dbReference type="CDD" id="cd17747">
    <property type="entry name" value="BRCT_PARP1"/>
    <property type="match status" value="1"/>
</dbReference>
<dbReference type="Gene3D" id="2.20.25.630">
    <property type="match status" value="1"/>
</dbReference>
<evidence type="ECO:0000256" key="17">
    <source>
        <dbReference type="SAM" id="MobiDB-lite"/>
    </source>
</evidence>